<dbReference type="GO" id="GO:0015109">
    <property type="term" value="F:chromate transmembrane transporter activity"/>
    <property type="evidence" value="ECO:0007669"/>
    <property type="project" value="InterPro"/>
</dbReference>
<evidence type="ECO:0000256" key="4">
    <source>
        <dbReference type="ARBA" id="ARBA00022692"/>
    </source>
</evidence>
<protein>
    <submittedName>
        <fullName evidence="8">Chromate transporter</fullName>
    </submittedName>
</protein>
<evidence type="ECO:0000313" key="8">
    <source>
        <dbReference type="EMBL" id="SEJ28028.1"/>
    </source>
</evidence>
<feature type="transmembrane region" description="Helical" evidence="7">
    <location>
        <begin position="205"/>
        <end position="228"/>
    </location>
</feature>
<feature type="transmembrane region" description="Helical" evidence="7">
    <location>
        <begin position="152"/>
        <end position="185"/>
    </location>
</feature>
<feature type="transmembrane region" description="Helical" evidence="7">
    <location>
        <begin position="118"/>
        <end position="140"/>
    </location>
</feature>
<dbReference type="EMBL" id="FNZK01000005">
    <property type="protein sequence ID" value="SEJ28028.1"/>
    <property type="molecule type" value="Genomic_DNA"/>
</dbReference>
<reference evidence="8 9" key="1">
    <citation type="submission" date="2016-10" db="EMBL/GenBank/DDBJ databases">
        <authorList>
            <person name="de Groot N.N."/>
        </authorList>
    </citation>
    <scope>NUCLEOTIDE SEQUENCE [LARGE SCALE GENOMIC DNA]</scope>
    <source>
        <strain evidence="8 9">DSM 2179</strain>
    </source>
</reference>
<gene>
    <name evidence="8" type="ORF">SAMN05660742_105112</name>
</gene>
<sequence>MITTTPSSSGLVIRSISLWQLFWIYLKIGLTGFGPALAGETKKHLVTRLKWLSEDDFVNGLALAQLLPGATWVSLTVYVGYKIRGIVGALTCFFSFILPPFSIMLLFSYIYFTYGSVAGVSILFKGMAVVVVGLVAHAVIEIGKSAIMDCKGIVIALASVGIMLYRTNIFILLFFAALTGILLYYHSLKQQDMTALGRNLHKNAGVVNIPIKKIMLLAIVLVAIAFAASEQPILLQLGSVFFRMGALLFGGGFSMIPFIQQEVVSHYHWLTLDEFLVGIALGQVTPGPILITATFVGYKVANVSGAIAATLGIFSPSLFLVIVTAEVHQKIRNNIWVKSAIKGIAAAFVGMMLVVAIDLARYSLVNILSIVIALAAFGTLRLGKLDTVWVVISGTMIYWLLSMYYC</sequence>
<feature type="transmembrane region" description="Helical" evidence="7">
    <location>
        <begin position="58"/>
        <end position="79"/>
    </location>
</feature>
<evidence type="ECO:0000256" key="1">
    <source>
        <dbReference type="ARBA" id="ARBA00004651"/>
    </source>
</evidence>
<feature type="transmembrane region" description="Helical" evidence="7">
    <location>
        <begin position="21"/>
        <end position="38"/>
    </location>
</feature>
<feature type="transmembrane region" description="Helical" evidence="7">
    <location>
        <begin position="86"/>
        <end position="112"/>
    </location>
</feature>
<name>A0A1H6XFY4_9FIRM</name>
<feature type="transmembrane region" description="Helical" evidence="7">
    <location>
        <begin position="335"/>
        <end position="357"/>
    </location>
</feature>
<dbReference type="PANTHER" id="PTHR43663:SF1">
    <property type="entry name" value="CHROMATE TRANSPORTER"/>
    <property type="match status" value="1"/>
</dbReference>
<dbReference type="Pfam" id="PF02417">
    <property type="entry name" value="Chromate_transp"/>
    <property type="match status" value="2"/>
</dbReference>
<dbReference type="NCBIfam" id="TIGR00937">
    <property type="entry name" value="2A51"/>
    <property type="match status" value="1"/>
</dbReference>
<evidence type="ECO:0000256" key="6">
    <source>
        <dbReference type="ARBA" id="ARBA00023136"/>
    </source>
</evidence>
<dbReference type="STRING" id="84035.SAMN05660742_105112"/>
<feature type="transmembrane region" description="Helical" evidence="7">
    <location>
        <begin position="240"/>
        <end position="259"/>
    </location>
</feature>
<keyword evidence="3" id="KW-1003">Cell membrane</keyword>
<dbReference type="InterPro" id="IPR052518">
    <property type="entry name" value="CHR_Transporter"/>
</dbReference>
<dbReference type="PANTHER" id="PTHR43663">
    <property type="entry name" value="CHROMATE TRANSPORT PROTEIN-RELATED"/>
    <property type="match status" value="1"/>
</dbReference>
<evidence type="ECO:0000256" key="3">
    <source>
        <dbReference type="ARBA" id="ARBA00022475"/>
    </source>
</evidence>
<feature type="transmembrane region" description="Helical" evidence="7">
    <location>
        <begin position="363"/>
        <end position="380"/>
    </location>
</feature>
<dbReference type="InterPro" id="IPR014047">
    <property type="entry name" value="Chr_Tranpt_l_chain"/>
</dbReference>
<feature type="transmembrane region" description="Helical" evidence="7">
    <location>
        <begin position="387"/>
        <end position="405"/>
    </location>
</feature>
<accession>A0A1H6XFY4</accession>
<organism evidence="8 9">
    <name type="scientific">Propionispira arboris</name>
    <dbReference type="NCBI Taxonomy" id="84035"/>
    <lineage>
        <taxon>Bacteria</taxon>
        <taxon>Bacillati</taxon>
        <taxon>Bacillota</taxon>
        <taxon>Negativicutes</taxon>
        <taxon>Selenomonadales</taxon>
        <taxon>Selenomonadaceae</taxon>
        <taxon>Propionispira</taxon>
    </lineage>
</organism>
<dbReference type="Proteomes" id="UP000199662">
    <property type="component" value="Unassembled WGS sequence"/>
</dbReference>
<dbReference type="PIRSF" id="PIRSF004810">
    <property type="entry name" value="ChrA"/>
    <property type="match status" value="1"/>
</dbReference>
<evidence type="ECO:0000256" key="2">
    <source>
        <dbReference type="ARBA" id="ARBA00005262"/>
    </source>
</evidence>
<evidence type="ECO:0000313" key="9">
    <source>
        <dbReference type="Proteomes" id="UP000199662"/>
    </source>
</evidence>
<comment type="similarity">
    <text evidence="2">Belongs to the chromate ion transporter (CHR) (TC 2.A.51) family.</text>
</comment>
<comment type="subcellular location">
    <subcellularLocation>
        <location evidence="1">Cell membrane</location>
        <topology evidence="1">Multi-pass membrane protein</topology>
    </subcellularLocation>
</comment>
<dbReference type="RefSeq" id="WP_091830283.1">
    <property type="nucleotide sequence ID" value="NZ_FNZK01000005.1"/>
</dbReference>
<proteinExistence type="inferred from homology"/>
<evidence type="ECO:0000256" key="7">
    <source>
        <dbReference type="SAM" id="Phobius"/>
    </source>
</evidence>
<keyword evidence="6 7" id="KW-0472">Membrane</keyword>
<dbReference type="AlphaFoldDB" id="A0A1H6XFY4"/>
<keyword evidence="4 7" id="KW-0812">Transmembrane</keyword>
<dbReference type="GO" id="GO:0005886">
    <property type="term" value="C:plasma membrane"/>
    <property type="evidence" value="ECO:0007669"/>
    <property type="project" value="UniProtKB-SubCell"/>
</dbReference>
<feature type="transmembrane region" description="Helical" evidence="7">
    <location>
        <begin position="303"/>
        <end position="323"/>
    </location>
</feature>
<keyword evidence="9" id="KW-1185">Reference proteome</keyword>
<dbReference type="InterPro" id="IPR003370">
    <property type="entry name" value="Chromate_transpt"/>
</dbReference>
<keyword evidence="5 7" id="KW-1133">Transmembrane helix</keyword>
<evidence type="ECO:0000256" key="5">
    <source>
        <dbReference type="ARBA" id="ARBA00022989"/>
    </source>
</evidence>